<reference evidence="2" key="1">
    <citation type="submission" date="2023-03" db="EMBL/GenBank/DDBJ databases">
        <title>Massive genome expansion in bonnet fungi (Mycena s.s.) driven by repeated elements and novel gene families across ecological guilds.</title>
        <authorList>
            <consortium name="Lawrence Berkeley National Laboratory"/>
            <person name="Harder C.B."/>
            <person name="Miyauchi S."/>
            <person name="Viragh M."/>
            <person name="Kuo A."/>
            <person name="Thoen E."/>
            <person name="Andreopoulos B."/>
            <person name="Lu D."/>
            <person name="Skrede I."/>
            <person name="Drula E."/>
            <person name="Henrissat B."/>
            <person name="Morin E."/>
            <person name="Kohler A."/>
            <person name="Barry K."/>
            <person name="LaButti K."/>
            <person name="Morin E."/>
            <person name="Salamov A."/>
            <person name="Lipzen A."/>
            <person name="Mereny Z."/>
            <person name="Hegedus B."/>
            <person name="Baldrian P."/>
            <person name="Stursova M."/>
            <person name="Weitz H."/>
            <person name="Taylor A."/>
            <person name="Grigoriev I.V."/>
            <person name="Nagy L.G."/>
            <person name="Martin F."/>
            <person name="Kauserud H."/>
        </authorList>
    </citation>
    <scope>NUCLEOTIDE SEQUENCE</scope>
    <source>
        <strain evidence="2">9284</strain>
    </source>
</reference>
<dbReference type="PROSITE" id="PS00109">
    <property type="entry name" value="PROTEIN_KINASE_TYR"/>
    <property type="match status" value="1"/>
</dbReference>
<dbReference type="PIRSF" id="PIRSF000654">
    <property type="entry name" value="Integrin-linked_kinase"/>
    <property type="match status" value="1"/>
</dbReference>
<dbReference type="GO" id="GO:0004674">
    <property type="term" value="F:protein serine/threonine kinase activity"/>
    <property type="evidence" value="ECO:0007669"/>
    <property type="project" value="TreeGrafter"/>
</dbReference>
<keyword evidence="2" id="KW-0808">Transferase</keyword>
<dbReference type="Gene3D" id="1.10.510.10">
    <property type="entry name" value="Transferase(Phosphotransferase) domain 1"/>
    <property type="match status" value="1"/>
</dbReference>
<dbReference type="InterPro" id="IPR008266">
    <property type="entry name" value="Tyr_kinase_AS"/>
</dbReference>
<feature type="domain" description="Protein kinase" evidence="1">
    <location>
        <begin position="1"/>
        <end position="238"/>
    </location>
</feature>
<dbReference type="GO" id="GO:0005524">
    <property type="term" value="F:ATP binding"/>
    <property type="evidence" value="ECO:0007669"/>
    <property type="project" value="InterPro"/>
</dbReference>
<dbReference type="Proteomes" id="UP001221142">
    <property type="component" value="Unassembled WGS sequence"/>
</dbReference>
<sequence length="239" mass="26909">MRYFTQTSDLRDIRLKLCREALVWKDLHHPNILAFVGIDRESFPGSLCLVSPWMEHGTVLKYLNDHGRENVDKLLFEVAQGLQYLHSHHVVHGDLRGANILINDNWSACLADFGLSVLASATASVHASTRAGSPYWMAPELIDPPRFGCRYARTPASDIYAFGCVCLELYIGRPPFSEHGEVGALLKVVNGERAERPAEMVSGLLWERITSYWAQIAAKRPLSEVVLVRKRTQWSPRLG</sequence>
<protein>
    <submittedName>
        <fullName evidence="2">Kinase-like domain-containing protein</fullName>
    </submittedName>
</protein>
<dbReference type="PANTHER" id="PTHR44329">
    <property type="entry name" value="SERINE/THREONINE-PROTEIN KINASE TNNI3K-RELATED"/>
    <property type="match status" value="1"/>
</dbReference>
<dbReference type="SUPFAM" id="SSF56112">
    <property type="entry name" value="Protein kinase-like (PK-like)"/>
    <property type="match status" value="1"/>
</dbReference>
<dbReference type="InterPro" id="IPR001245">
    <property type="entry name" value="Ser-Thr/Tyr_kinase_cat_dom"/>
</dbReference>
<keyword evidence="2" id="KW-0418">Kinase</keyword>
<keyword evidence="3" id="KW-1185">Reference proteome</keyword>
<dbReference type="AlphaFoldDB" id="A0AAD7FGS5"/>
<accession>A0AAD7FGS5</accession>
<evidence type="ECO:0000259" key="1">
    <source>
        <dbReference type="PROSITE" id="PS50011"/>
    </source>
</evidence>
<organism evidence="2 3">
    <name type="scientific">Roridomyces roridus</name>
    <dbReference type="NCBI Taxonomy" id="1738132"/>
    <lineage>
        <taxon>Eukaryota</taxon>
        <taxon>Fungi</taxon>
        <taxon>Dikarya</taxon>
        <taxon>Basidiomycota</taxon>
        <taxon>Agaricomycotina</taxon>
        <taxon>Agaricomycetes</taxon>
        <taxon>Agaricomycetidae</taxon>
        <taxon>Agaricales</taxon>
        <taxon>Marasmiineae</taxon>
        <taxon>Mycenaceae</taxon>
        <taxon>Roridomyces</taxon>
    </lineage>
</organism>
<evidence type="ECO:0000313" key="2">
    <source>
        <dbReference type="EMBL" id="KAJ7619454.1"/>
    </source>
</evidence>
<dbReference type="InterPro" id="IPR011009">
    <property type="entry name" value="Kinase-like_dom_sf"/>
</dbReference>
<dbReference type="InterPro" id="IPR000719">
    <property type="entry name" value="Prot_kinase_dom"/>
</dbReference>
<dbReference type="Pfam" id="PF07714">
    <property type="entry name" value="PK_Tyr_Ser-Thr"/>
    <property type="match status" value="1"/>
</dbReference>
<dbReference type="InterPro" id="IPR051681">
    <property type="entry name" value="Ser/Thr_Kinases-Pseudokinases"/>
</dbReference>
<comment type="caution">
    <text evidence="2">The sequence shown here is derived from an EMBL/GenBank/DDBJ whole genome shotgun (WGS) entry which is preliminary data.</text>
</comment>
<evidence type="ECO:0000313" key="3">
    <source>
        <dbReference type="Proteomes" id="UP001221142"/>
    </source>
</evidence>
<proteinExistence type="predicted"/>
<dbReference type="PROSITE" id="PS50011">
    <property type="entry name" value="PROTEIN_KINASE_DOM"/>
    <property type="match status" value="1"/>
</dbReference>
<dbReference type="EMBL" id="JARKIF010000018">
    <property type="protein sequence ID" value="KAJ7619454.1"/>
    <property type="molecule type" value="Genomic_DNA"/>
</dbReference>
<name>A0AAD7FGS5_9AGAR</name>
<gene>
    <name evidence="2" type="ORF">FB45DRAFT_981051</name>
</gene>